<dbReference type="Pfam" id="PF00698">
    <property type="entry name" value="Acyl_transf_1"/>
    <property type="match status" value="1"/>
</dbReference>
<keyword evidence="4 7" id="KW-0012">Acyltransferase</keyword>
<dbReference type="InterPro" id="IPR016036">
    <property type="entry name" value="Malonyl_transacylase_ACP-bd"/>
</dbReference>
<dbReference type="Gene3D" id="1.10.1200.10">
    <property type="entry name" value="ACP-like"/>
    <property type="match status" value="1"/>
</dbReference>
<dbReference type="RefSeq" id="WP_187745888.1">
    <property type="nucleotide sequence ID" value="NZ_CP060828.1"/>
</dbReference>
<dbReference type="GO" id="GO:0004314">
    <property type="term" value="F:[acyl-carrier-protein] S-malonyltransferase activity"/>
    <property type="evidence" value="ECO:0007669"/>
    <property type="project" value="UniProtKB-EC"/>
</dbReference>
<evidence type="ECO:0000256" key="1">
    <source>
        <dbReference type="ARBA" id="ARBA00013258"/>
    </source>
</evidence>
<dbReference type="SUPFAM" id="SSF55048">
    <property type="entry name" value="Probable ACP-binding domain of malonyl-CoA ACP transacylase"/>
    <property type="match status" value="1"/>
</dbReference>
<evidence type="ECO:0000256" key="5">
    <source>
        <dbReference type="ARBA" id="ARBA00048462"/>
    </source>
</evidence>
<dbReference type="InterPro" id="IPR016035">
    <property type="entry name" value="Acyl_Trfase/lysoPLipase"/>
</dbReference>
<dbReference type="Gene3D" id="3.40.366.10">
    <property type="entry name" value="Malonyl-Coenzyme A Acyl Carrier Protein, domain 2"/>
    <property type="match status" value="1"/>
</dbReference>
<name>A0A7H0I7T3_9ACTN</name>
<dbReference type="GO" id="GO:0017000">
    <property type="term" value="P:antibiotic biosynthetic process"/>
    <property type="evidence" value="ECO:0007669"/>
    <property type="project" value="UniProtKB-KW"/>
</dbReference>
<evidence type="ECO:0000313" key="7">
    <source>
        <dbReference type="EMBL" id="QNP68849.1"/>
    </source>
</evidence>
<dbReference type="PANTHER" id="PTHR42681">
    <property type="entry name" value="MALONYL-COA-ACYL CARRIER PROTEIN TRANSACYLASE, MITOCHONDRIAL"/>
    <property type="match status" value="1"/>
</dbReference>
<keyword evidence="3" id="KW-0045">Antibiotic biosynthesis</keyword>
<dbReference type="EMBL" id="CP060828">
    <property type="protein sequence ID" value="QNP68849.1"/>
    <property type="molecule type" value="Genomic_DNA"/>
</dbReference>
<dbReference type="PANTHER" id="PTHR42681:SF1">
    <property type="entry name" value="MALONYL-COA-ACYL CARRIER PROTEIN TRANSACYLASE, MITOCHONDRIAL"/>
    <property type="match status" value="1"/>
</dbReference>
<reference evidence="7 8" key="1">
    <citation type="submission" date="2020-08" db="EMBL/GenBank/DDBJ databases">
        <title>A novel species.</title>
        <authorList>
            <person name="Gao J."/>
        </authorList>
    </citation>
    <scope>NUCLEOTIDE SEQUENCE [LARGE SCALE GENOMIC DNA]</scope>
    <source>
        <strain evidence="7 8">CRXT-G-22</strain>
    </source>
</reference>
<dbReference type="InterPro" id="IPR001227">
    <property type="entry name" value="Ac_transferase_dom_sf"/>
</dbReference>
<dbReference type="AlphaFoldDB" id="A0A7H0I7T3"/>
<dbReference type="KEGG" id="sroi:IAG44_04865"/>
<accession>A0A7H0I7T3</accession>
<comment type="catalytic activity">
    <reaction evidence="5">
        <text>holo-[ACP] + malonyl-CoA = malonyl-[ACP] + CoA</text>
        <dbReference type="Rhea" id="RHEA:41792"/>
        <dbReference type="Rhea" id="RHEA-COMP:9623"/>
        <dbReference type="Rhea" id="RHEA-COMP:9685"/>
        <dbReference type="ChEBI" id="CHEBI:57287"/>
        <dbReference type="ChEBI" id="CHEBI:57384"/>
        <dbReference type="ChEBI" id="CHEBI:64479"/>
        <dbReference type="ChEBI" id="CHEBI:78449"/>
        <dbReference type="EC" id="2.3.1.39"/>
    </reaction>
</comment>
<dbReference type="EC" id="2.3.1.39" evidence="1"/>
<dbReference type="PROSITE" id="PS50075">
    <property type="entry name" value="CARRIER"/>
    <property type="match status" value="1"/>
</dbReference>
<dbReference type="GO" id="GO:0006633">
    <property type="term" value="P:fatty acid biosynthetic process"/>
    <property type="evidence" value="ECO:0007669"/>
    <property type="project" value="TreeGrafter"/>
</dbReference>
<sequence>MPATAVMFPGQGAYLPGSLSELHRDARAAEAVGDVLDQADQAATEAGTASVSALLTDRLAPDADTLVRDEPERLHLALYAASLVSFRLLTGPLGLTPDLVLGHSVGELTALVAAGALTVADGARLLTARDAALRAAPPPPGGMFAVPLGARRIARLLEGCGLTRTHVAADNAPRQTVVSGPDDELDTLAATLDTLGLRHFRLSSAYPFHSPLLAPAAALLGPAVADTAVSLPALPVHSPTQGGHHRDTESIRSALAHHLVQPVDFRRAVTTLYGDGVERFVETGPKATLADLVEQSLPAAVCVAPLRTRVGLDGLRAALTGDAPALPTPGKRAGGLPERAALIEELRTLYAGDLEYPVDVMTADADLEADLAVGSVKQIELFSRALDRYGLPQPDAKLRVTTYTTLERVAGLLADVAGDAR</sequence>
<evidence type="ECO:0000256" key="4">
    <source>
        <dbReference type="ARBA" id="ARBA00023315"/>
    </source>
</evidence>
<feature type="domain" description="Carrier" evidence="6">
    <location>
        <begin position="337"/>
        <end position="417"/>
    </location>
</feature>
<evidence type="ECO:0000256" key="3">
    <source>
        <dbReference type="ARBA" id="ARBA00023194"/>
    </source>
</evidence>
<dbReference type="InterPro" id="IPR036736">
    <property type="entry name" value="ACP-like_sf"/>
</dbReference>
<proteinExistence type="predicted"/>
<dbReference type="InterPro" id="IPR009081">
    <property type="entry name" value="PP-bd_ACP"/>
</dbReference>
<gene>
    <name evidence="7" type="ORF">IAG44_04865</name>
</gene>
<evidence type="ECO:0000313" key="8">
    <source>
        <dbReference type="Proteomes" id="UP000516052"/>
    </source>
</evidence>
<organism evidence="7 8">
    <name type="scientific">Streptomyces roseirectus</name>
    <dbReference type="NCBI Taxonomy" id="2768066"/>
    <lineage>
        <taxon>Bacteria</taxon>
        <taxon>Bacillati</taxon>
        <taxon>Actinomycetota</taxon>
        <taxon>Actinomycetes</taxon>
        <taxon>Kitasatosporales</taxon>
        <taxon>Streptomycetaceae</taxon>
        <taxon>Streptomyces</taxon>
    </lineage>
</organism>
<dbReference type="GO" id="GO:0005829">
    <property type="term" value="C:cytosol"/>
    <property type="evidence" value="ECO:0007669"/>
    <property type="project" value="TreeGrafter"/>
</dbReference>
<dbReference type="SUPFAM" id="SSF52151">
    <property type="entry name" value="FabD/lysophospholipase-like"/>
    <property type="match status" value="1"/>
</dbReference>
<evidence type="ECO:0000259" key="6">
    <source>
        <dbReference type="PROSITE" id="PS50075"/>
    </source>
</evidence>
<dbReference type="SUPFAM" id="SSF47336">
    <property type="entry name" value="ACP-like"/>
    <property type="match status" value="1"/>
</dbReference>
<dbReference type="Proteomes" id="UP000516052">
    <property type="component" value="Chromosome"/>
</dbReference>
<keyword evidence="2 7" id="KW-0808">Transferase</keyword>
<evidence type="ECO:0000256" key="2">
    <source>
        <dbReference type="ARBA" id="ARBA00022679"/>
    </source>
</evidence>
<dbReference type="InterPro" id="IPR014043">
    <property type="entry name" value="Acyl_transferase_dom"/>
</dbReference>
<protein>
    <recommendedName>
        <fullName evidence="1">[acyl-carrier-protein] S-malonyltransferase</fullName>
        <ecNumber evidence="1">2.3.1.39</ecNumber>
    </recommendedName>
</protein>
<keyword evidence="8" id="KW-1185">Reference proteome</keyword>
<dbReference type="InterPro" id="IPR050858">
    <property type="entry name" value="Mal-CoA-ACP_Trans/PKS_FabD"/>
</dbReference>
<dbReference type="SMART" id="SM00827">
    <property type="entry name" value="PKS_AT"/>
    <property type="match status" value="1"/>
</dbReference>
<dbReference type="Gene3D" id="3.30.70.250">
    <property type="entry name" value="Malonyl-CoA ACP transacylase, ACP-binding"/>
    <property type="match status" value="1"/>
</dbReference>